<evidence type="ECO:0000256" key="1">
    <source>
        <dbReference type="SAM" id="MobiDB-lite"/>
    </source>
</evidence>
<gene>
    <name evidence="2" type="ORF">AAFF_G00069880</name>
</gene>
<evidence type="ECO:0000313" key="2">
    <source>
        <dbReference type="EMBL" id="KAJ8355334.1"/>
    </source>
</evidence>
<dbReference type="EMBL" id="JAINUG010001413">
    <property type="protein sequence ID" value="KAJ8355334.1"/>
    <property type="molecule type" value="Genomic_DNA"/>
</dbReference>
<dbReference type="AlphaFoldDB" id="A0AAD7R1J1"/>
<keyword evidence="3" id="KW-1185">Reference proteome</keyword>
<reference evidence="2" key="1">
    <citation type="journal article" date="2023" name="Science">
        <title>Genome structures resolve the early diversification of teleost fishes.</title>
        <authorList>
            <person name="Parey E."/>
            <person name="Louis A."/>
            <person name="Montfort J."/>
            <person name="Bouchez O."/>
            <person name="Roques C."/>
            <person name="Iampietro C."/>
            <person name="Lluch J."/>
            <person name="Castinel A."/>
            <person name="Donnadieu C."/>
            <person name="Desvignes T."/>
            <person name="Floi Bucao C."/>
            <person name="Jouanno E."/>
            <person name="Wen M."/>
            <person name="Mejri S."/>
            <person name="Dirks R."/>
            <person name="Jansen H."/>
            <person name="Henkel C."/>
            <person name="Chen W.J."/>
            <person name="Zahm M."/>
            <person name="Cabau C."/>
            <person name="Klopp C."/>
            <person name="Thompson A.W."/>
            <person name="Robinson-Rechavi M."/>
            <person name="Braasch I."/>
            <person name="Lecointre G."/>
            <person name="Bobe J."/>
            <person name="Postlethwait J.H."/>
            <person name="Berthelot C."/>
            <person name="Roest Crollius H."/>
            <person name="Guiguen Y."/>
        </authorList>
    </citation>
    <scope>NUCLEOTIDE SEQUENCE</scope>
    <source>
        <strain evidence="2">NC1722</strain>
    </source>
</reference>
<accession>A0AAD7R1J1</accession>
<comment type="caution">
    <text evidence="2">The sequence shown here is derived from an EMBL/GenBank/DDBJ whole genome shotgun (WGS) entry which is preliminary data.</text>
</comment>
<feature type="compositionally biased region" description="Basic and acidic residues" evidence="1">
    <location>
        <begin position="8"/>
        <end position="24"/>
    </location>
</feature>
<name>A0AAD7R1J1_9TELE</name>
<feature type="compositionally biased region" description="Polar residues" evidence="1">
    <location>
        <begin position="118"/>
        <end position="130"/>
    </location>
</feature>
<sequence length="154" mass="17486">MARRRISRSRDGRPSRTGRTKDVETAWQELNRRRARTRDERERSCTHHSLLIKASMTRPGKVIDPGTVTGRPNEGHLRRYYVAYVAAARGDQVTAKRYSDAIVLTIHRSQDGKRSKSRSAGQRRTDTAGSESGACADLLDERFRQFSSVLTQNL</sequence>
<dbReference type="Proteomes" id="UP001221898">
    <property type="component" value="Unassembled WGS sequence"/>
</dbReference>
<evidence type="ECO:0000313" key="3">
    <source>
        <dbReference type="Proteomes" id="UP001221898"/>
    </source>
</evidence>
<feature type="region of interest" description="Disordered" evidence="1">
    <location>
        <begin position="1"/>
        <end position="27"/>
    </location>
</feature>
<organism evidence="2 3">
    <name type="scientific">Aldrovandia affinis</name>
    <dbReference type="NCBI Taxonomy" id="143900"/>
    <lineage>
        <taxon>Eukaryota</taxon>
        <taxon>Metazoa</taxon>
        <taxon>Chordata</taxon>
        <taxon>Craniata</taxon>
        <taxon>Vertebrata</taxon>
        <taxon>Euteleostomi</taxon>
        <taxon>Actinopterygii</taxon>
        <taxon>Neopterygii</taxon>
        <taxon>Teleostei</taxon>
        <taxon>Notacanthiformes</taxon>
        <taxon>Halosauridae</taxon>
        <taxon>Aldrovandia</taxon>
    </lineage>
</organism>
<proteinExistence type="predicted"/>
<feature type="region of interest" description="Disordered" evidence="1">
    <location>
        <begin position="109"/>
        <end position="132"/>
    </location>
</feature>
<protein>
    <submittedName>
        <fullName evidence="2">Uncharacterized protein</fullName>
    </submittedName>
</protein>